<reference evidence="1 2" key="1">
    <citation type="submission" date="2019-03" db="EMBL/GenBank/DDBJ databases">
        <title>Genomic Encyclopedia of Archaeal and Bacterial Type Strains, Phase II (KMG-II): from individual species to whole genera.</title>
        <authorList>
            <person name="Goeker M."/>
        </authorList>
    </citation>
    <scope>NUCLEOTIDE SEQUENCE [LARGE SCALE GENOMIC DNA]</scope>
    <source>
        <strain evidence="1 2">ATCC 25309</strain>
    </source>
</reference>
<organism evidence="1 2">
    <name type="scientific">Prosthecobacter fusiformis</name>
    <dbReference type="NCBI Taxonomy" id="48464"/>
    <lineage>
        <taxon>Bacteria</taxon>
        <taxon>Pseudomonadati</taxon>
        <taxon>Verrucomicrobiota</taxon>
        <taxon>Verrucomicrobiia</taxon>
        <taxon>Verrucomicrobiales</taxon>
        <taxon>Verrucomicrobiaceae</taxon>
        <taxon>Prosthecobacter</taxon>
    </lineage>
</organism>
<dbReference type="Proteomes" id="UP000295662">
    <property type="component" value="Unassembled WGS sequence"/>
</dbReference>
<name>A0A4R7SNM5_9BACT</name>
<dbReference type="EMBL" id="SOCA01000001">
    <property type="protein sequence ID" value="TDU80772.1"/>
    <property type="molecule type" value="Genomic_DNA"/>
</dbReference>
<keyword evidence="2" id="KW-1185">Reference proteome</keyword>
<accession>A0A4R7SNM5</accession>
<comment type="caution">
    <text evidence="1">The sequence shown here is derived from an EMBL/GenBank/DDBJ whole genome shotgun (WGS) entry which is preliminary data.</text>
</comment>
<evidence type="ECO:0000313" key="2">
    <source>
        <dbReference type="Proteomes" id="UP000295662"/>
    </source>
</evidence>
<sequence>MSPDEQYAKLICESSELGKMSWTNGLAFVFPRPKAAWINLQQLRKLSLIRSDEVPKPYEPSSESFGDWSCVMAQKFDDQLPIGSAW</sequence>
<proteinExistence type="predicted"/>
<protein>
    <submittedName>
        <fullName evidence="1">Uncharacterized protein</fullName>
    </submittedName>
</protein>
<dbReference type="AlphaFoldDB" id="A0A4R7SNM5"/>
<gene>
    <name evidence="1" type="ORF">EI77_00069</name>
</gene>
<evidence type="ECO:0000313" key="1">
    <source>
        <dbReference type="EMBL" id="TDU80772.1"/>
    </source>
</evidence>